<gene>
    <name evidence="1" type="ORF">L227DRAFT_617987</name>
</gene>
<proteinExistence type="predicted"/>
<protein>
    <submittedName>
        <fullName evidence="1">Uncharacterized protein</fullName>
    </submittedName>
</protein>
<keyword evidence="2" id="KW-1185">Reference proteome</keyword>
<dbReference type="Proteomes" id="UP000313359">
    <property type="component" value="Unassembled WGS sequence"/>
</dbReference>
<sequence>MRTFRNEEDTQPRIQNMITHGDCSVLIHNQKVGNAHLYTILRPPTPPSDFSDVHFELYVQGPSDEDVTSDEVSIILDLFYSPPSQPIVNHGPAWPDTAFTILPFDETMSLLSEGMTTTLCTNTLSESDTLRSGESEQEVYLLWGPGQPYDFNNQEIWADDLSNLVIETGDHQIVIGMQPQYEDNEEDWLLGILLNNEEDDEVED</sequence>
<evidence type="ECO:0000313" key="2">
    <source>
        <dbReference type="Proteomes" id="UP000313359"/>
    </source>
</evidence>
<evidence type="ECO:0000313" key="1">
    <source>
        <dbReference type="EMBL" id="RPD52230.1"/>
    </source>
</evidence>
<organism evidence="1 2">
    <name type="scientific">Lentinus tigrinus ALCF2SS1-6</name>
    <dbReference type="NCBI Taxonomy" id="1328759"/>
    <lineage>
        <taxon>Eukaryota</taxon>
        <taxon>Fungi</taxon>
        <taxon>Dikarya</taxon>
        <taxon>Basidiomycota</taxon>
        <taxon>Agaricomycotina</taxon>
        <taxon>Agaricomycetes</taxon>
        <taxon>Polyporales</taxon>
        <taxon>Polyporaceae</taxon>
        <taxon>Lentinus</taxon>
    </lineage>
</organism>
<dbReference type="AlphaFoldDB" id="A0A5C2RMA7"/>
<accession>A0A5C2RMA7</accession>
<reference evidence="1" key="1">
    <citation type="journal article" date="2018" name="Genome Biol. Evol.">
        <title>Genomics and development of Lentinus tigrinus, a white-rot wood-decaying mushroom with dimorphic fruiting bodies.</title>
        <authorList>
            <person name="Wu B."/>
            <person name="Xu Z."/>
            <person name="Knudson A."/>
            <person name="Carlson A."/>
            <person name="Chen N."/>
            <person name="Kovaka S."/>
            <person name="LaButti K."/>
            <person name="Lipzen A."/>
            <person name="Pennachio C."/>
            <person name="Riley R."/>
            <person name="Schakwitz W."/>
            <person name="Umezawa K."/>
            <person name="Ohm R.A."/>
            <person name="Grigoriev I.V."/>
            <person name="Nagy L.G."/>
            <person name="Gibbons J."/>
            <person name="Hibbett D."/>
        </authorList>
    </citation>
    <scope>NUCLEOTIDE SEQUENCE [LARGE SCALE GENOMIC DNA]</scope>
    <source>
        <strain evidence="1">ALCF2SS1-6</strain>
    </source>
</reference>
<dbReference type="EMBL" id="ML122387">
    <property type="protein sequence ID" value="RPD52230.1"/>
    <property type="molecule type" value="Genomic_DNA"/>
</dbReference>
<name>A0A5C2RMA7_9APHY</name>